<feature type="region of interest" description="Disordered" evidence="1">
    <location>
        <begin position="266"/>
        <end position="325"/>
    </location>
</feature>
<feature type="compositionally biased region" description="Polar residues" evidence="1">
    <location>
        <begin position="292"/>
        <end position="306"/>
    </location>
</feature>
<evidence type="ECO:0000313" key="2">
    <source>
        <dbReference type="EMBL" id="KZV97041.1"/>
    </source>
</evidence>
<accession>A0A165KXG1</accession>
<reference evidence="2 3" key="1">
    <citation type="journal article" date="2016" name="Mol. Biol. Evol.">
        <title>Comparative Genomics of Early-Diverging Mushroom-Forming Fungi Provides Insights into the Origins of Lignocellulose Decay Capabilities.</title>
        <authorList>
            <person name="Nagy L.G."/>
            <person name="Riley R."/>
            <person name="Tritt A."/>
            <person name="Adam C."/>
            <person name="Daum C."/>
            <person name="Floudas D."/>
            <person name="Sun H."/>
            <person name="Yadav J.S."/>
            <person name="Pangilinan J."/>
            <person name="Larsson K.H."/>
            <person name="Matsuura K."/>
            <person name="Barry K."/>
            <person name="Labutti K."/>
            <person name="Kuo R."/>
            <person name="Ohm R.A."/>
            <person name="Bhattacharya S.S."/>
            <person name="Shirouzu T."/>
            <person name="Yoshinaga Y."/>
            <person name="Martin F.M."/>
            <person name="Grigoriev I.V."/>
            <person name="Hibbett D.S."/>
        </authorList>
    </citation>
    <scope>NUCLEOTIDE SEQUENCE [LARGE SCALE GENOMIC DNA]</scope>
    <source>
        <strain evidence="2 3">HHB12029</strain>
    </source>
</reference>
<keyword evidence="3" id="KW-1185">Reference proteome</keyword>
<dbReference type="Proteomes" id="UP000077266">
    <property type="component" value="Unassembled WGS sequence"/>
</dbReference>
<proteinExistence type="predicted"/>
<sequence length="423" mass="45952">MSDPLHTDLHVGRTFPKEYSRLLFPVCGAHALWAPRLSQDGGGALGDVGMIVNGRFWKDFNVFEHDEEQNSSPLTLPANRFNRDQSYNTSIMSSSRDSTIEFHITGSTEIVGLPLQTLDVQPEVNLARAQDGLAFLAPPVPTRWDGMHPSLHIELGAWLATQCQTRPELEGRVIVTEVVRSSGYVGGLVLSRSTEVSANLSLGGAVTASAGGSIGQRRSLNAVLRGPDSWTPNMPADYTSTIILKYTTAVTRPGFLRRVGLKLGLSRPTPSSQSRGTAPGATSGTGAGFRGSTATAPSPNMPAQDSRQYDDASPPVECDSDEIYDPSPLTPFLDMILRRHTEVDIAVGNLSVLSEFLAVQWSLLIMTSLTLSDSGTMRNHFPTHPPFDSTSAYRRLREIPTATSLVQSLRILLLSIQYITRHL</sequence>
<dbReference type="OrthoDB" id="3222453at2759"/>
<organism evidence="2 3">
    <name type="scientific">Exidia glandulosa HHB12029</name>
    <dbReference type="NCBI Taxonomy" id="1314781"/>
    <lineage>
        <taxon>Eukaryota</taxon>
        <taxon>Fungi</taxon>
        <taxon>Dikarya</taxon>
        <taxon>Basidiomycota</taxon>
        <taxon>Agaricomycotina</taxon>
        <taxon>Agaricomycetes</taxon>
        <taxon>Auriculariales</taxon>
        <taxon>Exidiaceae</taxon>
        <taxon>Exidia</taxon>
    </lineage>
</organism>
<dbReference type="InParanoid" id="A0A165KXG1"/>
<name>A0A165KXG1_EXIGL</name>
<dbReference type="EMBL" id="KV425935">
    <property type="protein sequence ID" value="KZV97041.1"/>
    <property type="molecule type" value="Genomic_DNA"/>
</dbReference>
<evidence type="ECO:0000256" key="1">
    <source>
        <dbReference type="SAM" id="MobiDB-lite"/>
    </source>
</evidence>
<protein>
    <submittedName>
        <fullName evidence="2">Uncharacterized protein</fullName>
    </submittedName>
</protein>
<gene>
    <name evidence="2" type="ORF">EXIGLDRAFT_747306</name>
</gene>
<evidence type="ECO:0000313" key="3">
    <source>
        <dbReference type="Proteomes" id="UP000077266"/>
    </source>
</evidence>
<dbReference type="AlphaFoldDB" id="A0A165KXG1"/>